<proteinExistence type="inferred from homology"/>
<dbReference type="eggNOG" id="ENOG502R8ZZ">
    <property type="taxonomic scope" value="Eukaryota"/>
</dbReference>
<dbReference type="Pfam" id="PF08263">
    <property type="entry name" value="LRRNT_2"/>
    <property type="match status" value="1"/>
</dbReference>
<evidence type="ECO:0000256" key="18">
    <source>
        <dbReference type="ARBA" id="ARBA00023170"/>
    </source>
</evidence>
<evidence type="ECO:0000256" key="11">
    <source>
        <dbReference type="ARBA" id="ARBA00022729"/>
    </source>
</evidence>
<dbReference type="GO" id="GO:0005886">
    <property type="term" value="C:plasma membrane"/>
    <property type="evidence" value="ECO:0007669"/>
    <property type="project" value="UniProtKB-SubCell"/>
</dbReference>
<organism evidence="24 25">
    <name type="scientific">Morus notabilis</name>
    <dbReference type="NCBI Taxonomy" id="981085"/>
    <lineage>
        <taxon>Eukaryota</taxon>
        <taxon>Viridiplantae</taxon>
        <taxon>Streptophyta</taxon>
        <taxon>Embryophyta</taxon>
        <taxon>Tracheophyta</taxon>
        <taxon>Spermatophyta</taxon>
        <taxon>Magnoliopsida</taxon>
        <taxon>eudicotyledons</taxon>
        <taxon>Gunneridae</taxon>
        <taxon>Pentapetalae</taxon>
        <taxon>rosids</taxon>
        <taxon>fabids</taxon>
        <taxon>Rosales</taxon>
        <taxon>Moraceae</taxon>
        <taxon>Moreae</taxon>
        <taxon>Morus</taxon>
    </lineage>
</organism>
<dbReference type="PROSITE" id="PS50011">
    <property type="entry name" value="PROTEIN_KINASE_DOM"/>
    <property type="match status" value="1"/>
</dbReference>
<evidence type="ECO:0000256" key="15">
    <source>
        <dbReference type="ARBA" id="ARBA00022840"/>
    </source>
</evidence>
<feature type="domain" description="Protein kinase" evidence="23">
    <location>
        <begin position="611"/>
        <end position="927"/>
    </location>
</feature>
<evidence type="ECO:0000256" key="12">
    <source>
        <dbReference type="ARBA" id="ARBA00022737"/>
    </source>
</evidence>
<dbReference type="PROSITE" id="PS00108">
    <property type="entry name" value="PROTEIN_KINASE_ST"/>
    <property type="match status" value="1"/>
</dbReference>
<keyword evidence="5" id="KW-1003">Cell membrane</keyword>
<dbReference type="Proteomes" id="UP000030645">
    <property type="component" value="Unassembled WGS sequence"/>
</dbReference>
<dbReference type="Pfam" id="PF13855">
    <property type="entry name" value="LRR_8"/>
    <property type="match status" value="1"/>
</dbReference>
<evidence type="ECO:0000256" key="7">
    <source>
        <dbReference type="ARBA" id="ARBA00022553"/>
    </source>
</evidence>
<evidence type="ECO:0000256" key="22">
    <source>
        <dbReference type="SAM" id="Phobius"/>
    </source>
</evidence>
<keyword evidence="19" id="KW-0325">Glycoprotein</keyword>
<dbReference type="FunFam" id="3.80.10.10:FF:000129">
    <property type="entry name" value="Leucine-rich repeat receptor-like kinase"/>
    <property type="match status" value="1"/>
</dbReference>
<dbReference type="SUPFAM" id="SSF56112">
    <property type="entry name" value="Protein kinase-like (PK-like)"/>
    <property type="match status" value="1"/>
</dbReference>
<keyword evidence="11" id="KW-0732">Signal</keyword>
<dbReference type="AlphaFoldDB" id="W9S4C2"/>
<dbReference type="PANTHER" id="PTHR48053">
    <property type="entry name" value="LEUCINE RICH REPEAT FAMILY PROTEIN, EXPRESSED"/>
    <property type="match status" value="1"/>
</dbReference>
<comment type="catalytic activity">
    <reaction evidence="20">
        <text>L-threonyl-[protein] + ATP = O-phospho-L-threonyl-[protein] + ADP + H(+)</text>
        <dbReference type="Rhea" id="RHEA:46608"/>
        <dbReference type="Rhea" id="RHEA-COMP:11060"/>
        <dbReference type="Rhea" id="RHEA-COMP:11605"/>
        <dbReference type="ChEBI" id="CHEBI:15378"/>
        <dbReference type="ChEBI" id="CHEBI:30013"/>
        <dbReference type="ChEBI" id="CHEBI:30616"/>
        <dbReference type="ChEBI" id="CHEBI:61977"/>
        <dbReference type="ChEBI" id="CHEBI:456216"/>
        <dbReference type="EC" id="2.7.11.1"/>
    </reaction>
</comment>
<evidence type="ECO:0000256" key="20">
    <source>
        <dbReference type="ARBA" id="ARBA00047899"/>
    </source>
</evidence>
<keyword evidence="6" id="KW-0723">Serine/threonine-protein kinase</keyword>
<dbReference type="FunFam" id="3.80.10.10:FF:000299">
    <property type="entry name" value="Piriformospora indica-insensitive protein 2"/>
    <property type="match status" value="1"/>
</dbReference>
<comment type="similarity">
    <text evidence="3">Belongs to the protein kinase superfamily. Ser/Thr protein kinase family.</text>
</comment>
<evidence type="ECO:0000256" key="1">
    <source>
        <dbReference type="ARBA" id="ARBA00004162"/>
    </source>
</evidence>
<evidence type="ECO:0000256" key="8">
    <source>
        <dbReference type="ARBA" id="ARBA00022614"/>
    </source>
</evidence>
<dbReference type="Gene3D" id="3.80.10.10">
    <property type="entry name" value="Ribonuclease Inhibitor"/>
    <property type="match status" value="3"/>
</dbReference>
<evidence type="ECO:0000256" key="14">
    <source>
        <dbReference type="ARBA" id="ARBA00022777"/>
    </source>
</evidence>
<keyword evidence="17 22" id="KW-0472">Membrane</keyword>
<dbReference type="InterPro" id="IPR011009">
    <property type="entry name" value="Kinase-like_dom_sf"/>
</dbReference>
<evidence type="ECO:0000256" key="21">
    <source>
        <dbReference type="ARBA" id="ARBA00048679"/>
    </source>
</evidence>
<dbReference type="PRINTS" id="PR00019">
    <property type="entry name" value="LEURICHRPT"/>
</dbReference>
<dbReference type="FunFam" id="3.80.10.10:FF:000288">
    <property type="entry name" value="LRR receptor-like serine/threonine-protein kinase EFR"/>
    <property type="match status" value="1"/>
</dbReference>
<evidence type="ECO:0000256" key="3">
    <source>
        <dbReference type="ARBA" id="ARBA00008684"/>
    </source>
</evidence>
<dbReference type="InterPro" id="IPR013210">
    <property type="entry name" value="LRR_N_plant-typ"/>
</dbReference>
<dbReference type="SMART" id="SM00365">
    <property type="entry name" value="LRR_SD22"/>
    <property type="match status" value="6"/>
</dbReference>
<keyword evidence="16 22" id="KW-1133">Transmembrane helix</keyword>
<keyword evidence="12" id="KW-0677">Repeat</keyword>
<dbReference type="SUPFAM" id="SSF52058">
    <property type="entry name" value="L domain-like"/>
    <property type="match status" value="2"/>
</dbReference>
<dbReference type="GO" id="GO:0004674">
    <property type="term" value="F:protein serine/threonine kinase activity"/>
    <property type="evidence" value="ECO:0007669"/>
    <property type="project" value="UniProtKB-KW"/>
</dbReference>
<dbReference type="Gene3D" id="1.10.510.10">
    <property type="entry name" value="Transferase(Phosphotransferase) domain 1"/>
    <property type="match status" value="1"/>
</dbReference>
<keyword evidence="9" id="KW-0808">Transferase</keyword>
<evidence type="ECO:0000259" key="23">
    <source>
        <dbReference type="PROSITE" id="PS50011"/>
    </source>
</evidence>
<keyword evidence="7" id="KW-0597">Phosphoprotein</keyword>
<evidence type="ECO:0000256" key="16">
    <source>
        <dbReference type="ARBA" id="ARBA00022989"/>
    </source>
</evidence>
<dbReference type="EMBL" id="KE346069">
    <property type="protein sequence ID" value="EXC25389.1"/>
    <property type="molecule type" value="Genomic_DNA"/>
</dbReference>
<gene>
    <name evidence="24" type="ORF">L484_016771</name>
</gene>
<evidence type="ECO:0000256" key="13">
    <source>
        <dbReference type="ARBA" id="ARBA00022741"/>
    </source>
</evidence>
<dbReference type="InterPro" id="IPR008271">
    <property type="entry name" value="Ser/Thr_kinase_AS"/>
</dbReference>
<feature type="transmembrane region" description="Helical" evidence="22">
    <location>
        <begin position="601"/>
        <end position="623"/>
    </location>
</feature>
<dbReference type="InterPro" id="IPR003591">
    <property type="entry name" value="Leu-rich_rpt_typical-subtyp"/>
</dbReference>
<evidence type="ECO:0000256" key="17">
    <source>
        <dbReference type="ARBA" id="ARBA00023136"/>
    </source>
</evidence>
<dbReference type="InterPro" id="IPR001245">
    <property type="entry name" value="Ser-Thr/Tyr_kinase_cat_dom"/>
</dbReference>
<dbReference type="SMART" id="SM00369">
    <property type="entry name" value="LRR_TYP"/>
    <property type="match status" value="9"/>
</dbReference>
<dbReference type="Pfam" id="PF00560">
    <property type="entry name" value="LRR_1"/>
    <property type="match status" value="3"/>
</dbReference>
<evidence type="ECO:0000256" key="5">
    <source>
        <dbReference type="ARBA" id="ARBA00022475"/>
    </source>
</evidence>
<evidence type="ECO:0000256" key="2">
    <source>
        <dbReference type="ARBA" id="ARBA00004479"/>
    </source>
</evidence>
<dbReference type="Pfam" id="PF23598">
    <property type="entry name" value="LRR_14"/>
    <property type="match status" value="2"/>
</dbReference>
<evidence type="ECO:0000256" key="19">
    <source>
        <dbReference type="ARBA" id="ARBA00023180"/>
    </source>
</evidence>
<dbReference type="Pfam" id="PF07714">
    <property type="entry name" value="PK_Tyr_Ser-Thr"/>
    <property type="match status" value="1"/>
</dbReference>
<dbReference type="GO" id="GO:0005524">
    <property type="term" value="F:ATP binding"/>
    <property type="evidence" value="ECO:0007669"/>
    <property type="project" value="UniProtKB-KW"/>
</dbReference>
<evidence type="ECO:0000256" key="10">
    <source>
        <dbReference type="ARBA" id="ARBA00022692"/>
    </source>
</evidence>
<name>W9S4C2_9ROSA</name>
<keyword evidence="25" id="KW-1185">Reference proteome</keyword>
<protein>
    <recommendedName>
        <fullName evidence="4">non-specific serine/threonine protein kinase</fullName>
        <ecNumber evidence="4">2.7.11.1</ecNumber>
    </recommendedName>
</protein>
<dbReference type="InterPro" id="IPR032675">
    <property type="entry name" value="LRR_dom_sf"/>
</dbReference>
<dbReference type="FunFam" id="1.10.510.10:FF:000358">
    <property type="entry name" value="Putative leucine-rich repeat receptor-like serine/threonine-protein kinase"/>
    <property type="match status" value="1"/>
</dbReference>
<dbReference type="InterPro" id="IPR055414">
    <property type="entry name" value="LRR_R13L4/SHOC2-like"/>
</dbReference>
<comment type="subcellular location">
    <subcellularLocation>
        <location evidence="1">Cell membrane</location>
        <topology evidence="1">Single-pass membrane protein</topology>
    </subcellularLocation>
    <subcellularLocation>
        <location evidence="2">Membrane</location>
        <topology evidence="2">Single-pass type I membrane protein</topology>
    </subcellularLocation>
</comment>
<dbReference type="FunFam" id="3.80.10.10:FF:001655">
    <property type="entry name" value="Putative leucine-rich repeat receptor-like protein kinase family protein"/>
    <property type="match status" value="1"/>
</dbReference>
<keyword evidence="10 22" id="KW-0812">Transmembrane</keyword>
<evidence type="ECO:0000256" key="9">
    <source>
        <dbReference type="ARBA" id="ARBA00022679"/>
    </source>
</evidence>
<keyword evidence="14 24" id="KW-0418">Kinase</keyword>
<dbReference type="Gene3D" id="3.30.200.20">
    <property type="entry name" value="Phosphorylase Kinase, domain 1"/>
    <property type="match status" value="1"/>
</dbReference>
<accession>W9S4C2</accession>
<evidence type="ECO:0000256" key="4">
    <source>
        <dbReference type="ARBA" id="ARBA00012513"/>
    </source>
</evidence>
<dbReference type="EC" id="2.7.11.1" evidence="4"/>
<keyword evidence="8" id="KW-0433">Leucine-rich repeat</keyword>
<evidence type="ECO:0000313" key="24">
    <source>
        <dbReference type="EMBL" id="EXC25389.1"/>
    </source>
</evidence>
<dbReference type="InterPro" id="IPR051716">
    <property type="entry name" value="Plant_RL_S/T_kinase"/>
</dbReference>
<dbReference type="InterPro" id="IPR000719">
    <property type="entry name" value="Prot_kinase_dom"/>
</dbReference>
<keyword evidence="18 24" id="KW-0675">Receptor</keyword>
<sequence>MSSLSSESSPNPISTWAKTESPCNWTGVLCDKHGQRVVGLDLSGLGLSGTISPHIGNLSSLHSLNLQNNHFAGAIPHEITKLFKLRVVNMSSNQIEGVLPPNISHCKELETLDLMKNRITGKIPEEFSKLTRLEVLKLGKNRFYGEIPSSLANVSSLTTLYFGTNTLSGVIPDELGRLRKLEELDITINNITGTIPTSIYNITSLVNLAVASNDLRGEIPYDVGDKLPNLLVFNFCFNKFTGRIPGSLHNLTRIRVIRVAHNLLEGNVPPGLGNLPFLEMYNIGFNRIVSSGEDGLSFITSLTNSSHLKFLAIDGNHLEGLIPESIGNLSKALSILYMGGNRIHGDIPVSIGHLTSLTLLNLSSNLISGEIPTQIGELKELQMLGLPNNKLSGAVPKSLGNLSKLNSIDLSGNSLLGHVPSSFGNFQSLLSMDLSNNKLNGSIPKECLNLPSLSTVLNLSNNFLSGPLPEEIGSIENVATIDISNNLLSGQIPNSIKDCRSLEKLLLGNNRFFGPIPKGLAEIKGLERLDLSSNQLSGSIPEDLQELKGLEYLNLSFNNLEGVVPRDGVFRNLSSVHLEGNKKLCYLACGSDSHRKRVTKVILTASVPAILVMCFVVGLLLYLRKSKAQITEHVEVLDQGYLREGFAVAVKVLNTRITGSSKSFVAECEALRNVRHRNLVRLITSCSSIDFNNTEFLALVYEYMSNGSLEDWIRGKGRKANGAPLSVVERLNVAIDIASALDYLHFDSAVPVVHCDIKPSNILLDTEMTAKVGDFGLARLLMEKTGTQTSISSTHVLKGSIGYIPPEYGLGEKPSIAGDAYSFGVMLLELFTGMSPTHESFTADLNLPRWVQSFFPENLVQVLDSELLKLSGDVYNKGKSITSPETEYDCLTKVIEIGLSCTTDVPDGRMSSRLALHGLKTAKQNLLKQTIGKQFDSE</sequence>
<keyword evidence="15" id="KW-0067">ATP-binding</keyword>
<evidence type="ECO:0000313" key="25">
    <source>
        <dbReference type="Proteomes" id="UP000030645"/>
    </source>
</evidence>
<dbReference type="InterPro" id="IPR001611">
    <property type="entry name" value="Leu-rich_rpt"/>
</dbReference>
<reference evidence="25" key="1">
    <citation type="submission" date="2013-01" db="EMBL/GenBank/DDBJ databases">
        <title>Draft Genome Sequence of a Mulberry Tree, Morus notabilis C.K. Schneid.</title>
        <authorList>
            <person name="He N."/>
            <person name="Zhao S."/>
        </authorList>
    </citation>
    <scope>NUCLEOTIDE SEQUENCE</scope>
</reference>
<dbReference type="SMART" id="SM00220">
    <property type="entry name" value="S_TKc"/>
    <property type="match status" value="1"/>
</dbReference>
<dbReference type="PANTHER" id="PTHR48053:SF136">
    <property type="entry name" value="PROTEIN KINASE, PLANT-TYPE, PUTATIVE-RELATED"/>
    <property type="match status" value="1"/>
</dbReference>
<keyword evidence="13" id="KW-0547">Nucleotide-binding</keyword>
<dbReference type="PROSITE" id="PS51450">
    <property type="entry name" value="LRR"/>
    <property type="match status" value="1"/>
</dbReference>
<evidence type="ECO:0000256" key="6">
    <source>
        <dbReference type="ARBA" id="ARBA00022527"/>
    </source>
</evidence>
<comment type="catalytic activity">
    <reaction evidence="21">
        <text>L-seryl-[protein] + ATP = O-phospho-L-seryl-[protein] + ADP + H(+)</text>
        <dbReference type="Rhea" id="RHEA:17989"/>
        <dbReference type="Rhea" id="RHEA-COMP:9863"/>
        <dbReference type="Rhea" id="RHEA-COMP:11604"/>
        <dbReference type="ChEBI" id="CHEBI:15378"/>
        <dbReference type="ChEBI" id="CHEBI:29999"/>
        <dbReference type="ChEBI" id="CHEBI:30616"/>
        <dbReference type="ChEBI" id="CHEBI:83421"/>
        <dbReference type="ChEBI" id="CHEBI:456216"/>
        <dbReference type="EC" id="2.7.11.1"/>
    </reaction>
</comment>